<dbReference type="InterPro" id="IPR001867">
    <property type="entry name" value="OmpR/PhoB-type_DNA-bd"/>
</dbReference>
<dbReference type="InterPro" id="IPR001789">
    <property type="entry name" value="Sig_transdc_resp-reg_receiver"/>
</dbReference>
<evidence type="ECO:0000256" key="5">
    <source>
        <dbReference type="PROSITE-ProRule" id="PRU01091"/>
    </source>
</evidence>
<dbReference type="GO" id="GO:0006355">
    <property type="term" value="P:regulation of DNA-templated transcription"/>
    <property type="evidence" value="ECO:0007669"/>
    <property type="project" value="InterPro"/>
</dbReference>
<dbReference type="GO" id="GO:0005829">
    <property type="term" value="C:cytosol"/>
    <property type="evidence" value="ECO:0007669"/>
    <property type="project" value="TreeGrafter"/>
</dbReference>
<dbReference type="PANTHER" id="PTHR48111">
    <property type="entry name" value="REGULATOR OF RPOS"/>
    <property type="match status" value="1"/>
</dbReference>
<sequence>MSDKIKILLAEDEEVLAEIVKESLETRDFNVVLCANGEEVLKAYAEYQPELLVLDVMMPLKDGFTVAKEIRNLDEKIPIIFLTAKSQTQDVVAGFSIGGNDYLKKPFSMEELIVRIHNLLNYTKKAMLEEVHEGIAIGTYTFDVAKQELRYGGEDKVVLTHKETQLLFHLVSHKNELLERSYILNELWGADDFFTARSMDVYITKLRKRLKQDGKIKILNVRGLGYKLIC</sequence>
<dbReference type="SUPFAM" id="SSF46894">
    <property type="entry name" value="C-terminal effector domain of the bipartite response regulators"/>
    <property type="match status" value="1"/>
</dbReference>
<reference evidence="8" key="1">
    <citation type="submission" date="2022-07" db="EMBL/GenBank/DDBJ databases">
        <title>Taxonomy of Novel Oxalotrophic and Methylotrophic Bacteria.</title>
        <authorList>
            <person name="Sahin N."/>
            <person name="Tani A."/>
        </authorList>
    </citation>
    <scope>NUCLEOTIDE SEQUENCE</scope>
    <source>
        <strain evidence="8">AM327</strain>
    </source>
</reference>
<feature type="modified residue" description="4-aspartylphosphate" evidence="4">
    <location>
        <position position="55"/>
    </location>
</feature>
<evidence type="ECO:0000259" key="6">
    <source>
        <dbReference type="PROSITE" id="PS50110"/>
    </source>
</evidence>
<dbReference type="PROSITE" id="PS50110">
    <property type="entry name" value="RESPONSE_REGULATORY"/>
    <property type="match status" value="1"/>
</dbReference>
<evidence type="ECO:0000256" key="3">
    <source>
        <dbReference type="ARBA" id="ARBA00023125"/>
    </source>
</evidence>
<evidence type="ECO:0000313" key="8">
    <source>
        <dbReference type="EMBL" id="GLB51399.1"/>
    </source>
</evidence>
<dbReference type="PROSITE" id="PS51755">
    <property type="entry name" value="OMPR_PHOB"/>
    <property type="match status" value="1"/>
</dbReference>
<dbReference type="GO" id="GO:0000976">
    <property type="term" value="F:transcription cis-regulatory region binding"/>
    <property type="evidence" value="ECO:0007669"/>
    <property type="project" value="TreeGrafter"/>
</dbReference>
<dbReference type="InterPro" id="IPR011006">
    <property type="entry name" value="CheY-like_superfamily"/>
</dbReference>
<dbReference type="EMBL" id="BRVP01000003">
    <property type="protein sequence ID" value="GLB51399.1"/>
    <property type="molecule type" value="Genomic_DNA"/>
</dbReference>
<keyword evidence="9" id="KW-1185">Reference proteome</keyword>
<proteinExistence type="predicted"/>
<name>A0A9W6B2Z5_9FLAO</name>
<evidence type="ECO:0000256" key="1">
    <source>
        <dbReference type="ARBA" id="ARBA00022553"/>
    </source>
</evidence>
<accession>A0A9W6B2Z5</accession>
<comment type="caution">
    <text evidence="8">The sequence shown here is derived from an EMBL/GenBank/DDBJ whole genome shotgun (WGS) entry which is preliminary data.</text>
</comment>
<dbReference type="SMART" id="SM00448">
    <property type="entry name" value="REC"/>
    <property type="match status" value="1"/>
</dbReference>
<evidence type="ECO:0000256" key="4">
    <source>
        <dbReference type="PROSITE-ProRule" id="PRU00169"/>
    </source>
</evidence>
<dbReference type="GO" id="GO:0000156">
    <property type="term" value="F:phosphorelay response regulator activity"/>
    <property type="evidence" value="ECO:0007669"/>
    <property type="project" value="TreeGrafter"/>
</dbReference>
<dbReference type="Proteomes" id="UP001143545">
    <property type="component" value="Unassembled WGS sequence"/>
</dbReference>
<evidence type="ECO:0000259" key="7">
    <source>
        <dbReference type="PROSITE" id="PS51755"/>
    </source>
</evidence>
<dbReference type="Gene3D" id="3.40.50.2300">
    <property type="match status" value="1"/>
</dbReference>
<keyword evidence="2" id="KW-0902">Two-component regulatory system</keyword>
<dbReference type="CDD" id="cd17574">
    <property type="entry name" value="REC_OmpR"/>
    <property type="match status" value="1"/>
</dbReference>
<dbReference type="GO" id="GO:0032993">
    <property type="term" value="C:protein-DNA complex"/>
    <property type="evidence" value="ECO:0007669"/>
    <property type="project" value="TreeGrafter"/>
</dbReference>
<dbReference type="RefSeq" id="WP_281751912.1">
    <property type="nucleotide sequence ID" value="NZ_BRVP01000003.1"/>
</dbReference>
<dbReference type="Gene3D" id="6.10.250.690">
    <property type="match status" value="1"/>
</dbReference>
<feature type="domain" description="Response regulatory" evidence="6">
    <location>
        <begin position="6"/>
        <end position="120"/>
    </location>
</feature>
<dbReference type="InterPro" id="IPR016032">
    <property type="entry name" value="Sig_transdc_resp-reg_C-effctor"/>
</dbReference>
<dbReference type="InterPro" id="IPR039420">
    <property type="entry name" value="WalR-like"/>
</dbReference>
<dbReference type="SUPFAM" id="SSF52172">
    <property type="entry name" value="CheY-like"/>
    <property type="match status" value="1"/>
</dbReference>
<protein>
    <submittedName>
        <fullName evidence="8">DNA-binding response regulator</fullName>
    </submittedName>
</protein>
<keyword evidence="1 4" id="KW-0597">Phosphoprotein</keyword>
<dbReference type="InterPro" id="IPR036388">
    <property type="entry name" value="WH-like_DNA-bd_sf"/>
</dbReference>
<dbReference type="PANTHER" id="PTHR48111:SF40">
    <property type="entry name" value="PHOSPHATE REGULON TRANSCRIPTIONAL REGULATORY PROTEIN PHOB"/>
    <property type="match status" value="1"/>
</dbReference>
<organism evidence="8 9">
    <name type="scientific">Neptunitalea chrysea</name>
    <dbReference type="NCBI Taxonomy" id="1647581"/>
    <lineage>
        <taxon>Bacteria</taxon>
        <taxon>Pseudomonadati</taxon>
        <taxon>Bacteroidota</taxon>
        <taxon>Flavobacteriia</taxon>
        <taxon>Flavobacteriales</taxon>
        <taxon>Flavobacteriaceae</taxon>
        <taxon>Neptunitalea</taxon>
    </lineage>
</organism>
<dbReference type="AlphaFoldDB" id="A0A9W6B2Z5"/>
<dbReference type="SMART" id="SM00862">
    <property type="entry name" value="Trans_reg_C"/>
    <property type="match status" value="1"/>
</dbReference>
<dbReference type="Gene3D" id="1.10.10.10">
    <property type="entry name" value="Winged helix-like DNA-binding domain superfamily/Winged helix DNA-binding domain"/>
    <property type="match status" value="1"/>
</dbReference>
<dbReference type="Pfam" id="PF00486">
    <property type="entry name" value="Trans_reg_C"/>
    <property type="match status" value="1"/>
</dbReference>
<dbReference type="CDD" id="cd00383">
    <property type="entry name" value="trans_reg_C"/>
    <property type="match status" value="1"/>
</dbReference>
<feature type="domain" description="OmpR/PhoB-type" evidence="7">
    <location>
        <begin position="132"/>
        <end position="230"/>
    </location>
</feature>
<feature type="DNA-binding region" description="OmpR/PhoB-type" evidence="5">
    <location>
        <begin position="132"/>
        <end position="230"/>
    </location>
</feature>
<evidence type="ECO:0000256" key="2">
    <source>
        <dbReference type="ARBA" id="ARBA00023012"/>
    </source>
</evidence>
<dbReference type="Pfam" id="PF00072">
    <property type="entry name" value="Response_reg"/>
    <property type="match status" value="1"/>
</dbReference>
<keyword evidence="3 5" id="KW-0238">DNA-binding</keyword>
<evidence type="ECO:0000313" key="9">
    <source>
        <dbReference type="Proteomes" id="UP001143545"/>
    </source>
</evidence>
<gene>
    <name evidence="8" type="ORF">NBRC110019_04380</name>
</gene>